<name>A0A0F9GRK9_9ZZZZ</name>
<accession>A0A0F9GRK9</accession>
<comment type="caution">
    <text evidence="1">The sequence shown here is derived from an EMBL/GenBank/DDBJ whole genome shotgun (WGS) entry which is preliminary data.</text>
</comment>
<proteinExistence type="predicted"/>
<gene>
    <name evidence="1" type="ORF">LCGC14_1794360</name>
</gene>
<dbReference type="AlphaFoldDB" id="A0A0F9GRK9"/>
<dbReference type="EMBL" id="LAZR01017195">
    <property type="protein sequence ID" value="KKM01444.1"/>
    <property type="molecule type" value="Genomic_DNA"/>
</dbReference>
<reference evidence="1" key="1">
    <citation type="journal article" date="2015" name="Nature">
        <title>Complex archaea that bridge the gap between prokaryotes and eukaryotes.</title>
        <authorList>
            <person name="Spang A."/>
            <person name="Saw J.H."/>
            <person name="Jorgensen S.L."/>
            <person name="Zaremba-Niedzwiedzka K."/>
            <person name="Martijn J."/>
            <person name="Lind A.E."/>
            <person name="van Eijk R."/>
            <person name="Schleper C."/>
            <person name="Guy L."/>
            <person name="Ettema T.J."/>
        </authorList>
    </citation>
    <scope>NUCLEOTIDE SEQUENCE</scope>
</reference>
<sequence>MKFLYLDQNHWSKLERVYYKLEEDPTISNILSLIQSLIEEDKIKLIIDMNRHWETSQRDDHESRRRITDLMLKLSKGYYVIPCFFLEEEEINNYFYKKMGLEENNILDFAISDDVGYLFGGRPSLEGDFEDKEKLKEANKLINEYISRPEFIIKQFNKFSRIDEEARRKSVTAAENARQPLKEMKNNKERKKYQQDLDLRVLLNKIMKTFHLTEDALKNYVPNTFPRLKDKVSFMKQFPLFYTHATLVNARDRNLERKVLPGDNIDIVSYVVPIVYFDYLVGEKYFINLAEQEKLDQEFGCVLLKKLEDLEPYLNSL</sequence>
<evidence type="ECO:0000313" key="1">
    <source>
        <dbReference type="EMBL" id="KKM01444.1"/>
    </source>
</evidence>
<protein>
    <submittedName>
        <fullName evidence="1">Uncharacterized protein</fullName>
    </submittedName>
</protein>
<organism evidence="1">
    <name type="scientific">marine sediment metagenome</name>
    <dbReference type="NCBI Taxonomy" id="412755"/>
    <lineage>
        <taxon>unclassified sequences</taxon>
        <taxon>metagenomes</taxon>
        <taxon>ecological metagenomes</taxon>
    </lineage>
</organism>